<accession>A0A7J6XUS7</accession>
<gene>
    <name evidence="1" type="ORF">ECC02_008860</name>
</gene>
<dbReference type="EMBL" id="JABDHM010000103">
    <property type="protein sequence ID" value="KAF5218211.1"/>
    <property type="molecule type" value="Genomic_DNA"/>
</dbReference>
<organism evidence="1 2">
    <name type="scientific">Trypanosoma cruzi</name>
    <dbReference type="NCBI Taxonomy" id="5693"/>
    <lineage>
        <taxon>Eukaryota</taxon>
        <taxon>Discoba</taxon>
        <taxon>Euglenozoa</taxon>
        <taxon>Kinetoplastea</taxon>
        <taxon>Metakinetoplastina</taxon>
        <taxon>Trypanosomatida</taxon>
        <taxon>Trypanosomatidae</taxon>
        <taxon>Trypanosoma</taxon>
        <taxon>Schizotrypanum</taxon>
    </lineage>
</organism>
<dbReference type="VEuPathDB" id="TriTrypDB:ECC02_008860"/>
<proteinExistence type="predicted"/>
<dbReference type="Proteomes" id="UP000583944">
    <property type="component" value="Unassembled WGS sequence"/>
</dbReference>
<name>A0A7J6XUS7_TRYCR</name>
<protein>
    <submittedName>
        <fullName evidence="1">Uncharacterized protein</fullName>
    </submittedName>
</protein>
<comment type="caution">
    <text evidence="1">The sequence shown here is derived from an EMBL/GenBank/DDBJ whole genome shotgun (WGS) entry which is preliminary data.</text>
</comment>
<dbReference type="AlphaFoldDB" id="A0A7J6XUS7"/>
<reference evidence="1 2" key="1">
    <citation type="journal article" date="2019" name="Genome Biol. Evol.">
        <title>Nanopore Sequencing Significantly Improves Genome Assembly of the Protozoan Parasite Trypanosoma cruzi.</title>
        <authorList>
            <person name="Diaz-Viraque F."/>
            <person name="Pita S."/>
            <person name="Greif G."/>
            <person name="de Souza R.C.M."/>
            <person name="Iraola G."/>
            <person name="Robello C."/>
        </authorList>
    </citation>
    <scope>NUCLEOTIDE SEQUENCE [LARGE SCALE GENOMIC DNA]</scope>
    <source>
        <strain evidence="1 2">Berenice</strain>
    </source>
</reference>
<evidence type="ECO:0000313" key="2">
    <source>
        <dbReference type="Proteomes" id="UP000583944"/>
    </source>
</evidence>
<evidence type="ECO:0000313" key="1">
    <source>
        <dbReference type="EMBL" id="KAF5218211.1"/>
    </source>
</evidence>
<sequence>MHLRFNAPVSVVENDEIREAPCHTRHGAAARRQSAVAAAAAAVAQANPLRATHAAAHHKMLPPLHGAPRACGSRAKVPRPCTPKAASASRRETCAAVKACAALRCGATGCRGRSPSGWIPLQQLRGPCRMARDSPPGGHTTSWAIRSARTAMSGERRRGLTTGSCASERASAGLGALERQRCNAAVSVCTDASLRLLTPTHTHLLPPPLFLHAALPLLRRLAEDCDDHLLRIATHRQPS</sequence>